<feature type="DNA-binding region" description="H-T-H motif" evidence="2">
    <location>
        <begin position="28"/>
        <end position="47"/>
    </location>
</feature>
<dbReference type="GO" id="GO:0003677">
    <property type="term" value="F:DNA binding"/>
    <property type="evidence" value="ECO:0007669"/>
    <property type="project" value="UniProtKB-UniRule"/>
</dbReference>
<proteinExistence type="predicted"/>
<evidence type="ECO:0000256" key="2">
    <source>
        <dbReference type="PROSITE-ProRule" id="PRU00335"/>
    </source>
</evidence>
<dbReference type="AlphaFoldDB" id="A0A5B8S1G5"/>
<dbReference type="Pfam" id="PF00440">
    <property type="entry name" value="TetR_N"/>
    <property type="match status" value="1"/>
</dbReference>
<dbReference type="EMBL" id="CP042345">
    <property type="protein sequence ID" value="QEA15346.1"/>
    <property type="molecule type" value="Genomic_DNA"/>
</dbReference>
<evidence type="ECO:0000313" key="5">
    <source>
        <dbReference type="Proteomes" id="UP000321172"/>
    </source>
</evidence>
<dbReference type="OrthoDB" id="2356263at2"/>
<evidence type="ECO:0000256" key="1">
    <source>
        <dbReference type="ARBA" id="ARBA00023125"/>
    </source>
</evidence>
<protein>
    <submittedName>
        <fullName evidence="4">TetR/AcrR family transcriptional regulator</fullName>
    </submittedName>
</protein>
<reference evidence="4 5" key="1">
    <citation type="journal article" date="2013" name="J. Microbiol. Biotechnol.">
        <title>Novosphingobium ginsenosidimutans sp. nov., with the ability to convert ginsenoside.</title>
        <authorList>
            <person name="Kim J.K."/>
            <person name="He D."/>
            <person name="Liu Q.M."/>
            <person name="Park H.Y."/>
            <person name="Jung M.S."/>
            <person name="Yoon M.H."/>
            <person name="Kim S.C."/>
            <person name="Im W.T."/>
        </authorList>
    </citation>
    <scope>NUCLEOTIDE SEQUENCE [LARGE SCALE GENOMIC DNA]</scope>
    <source>
        <strain evidence="4 5">FW-6</strain>
    </source>
</reference>
<dbReference type="Gene3D" id="1.10.357.10">
    <property type="entry name" value="Tetracycline Repressor, domain 2"/>
    <property type="match status" value="1"/>
</dbReference>
<sequence length="184" mass="19586">MSIRDAQREAVIERLAGHLLAHGLARTSLRQLAQAAGVSDRMLLYYFADKAEVLAAVMARVAGELSLRLAEAIPDGAPLRPAELVRRAAAFTTGPEMRRFMGLWVEVVAAAARGEVPFPAIVSQVMAGFRLWVDSRLDLPPGADREGTAAAIIAVIDGLALVDICSDDEITPRMAAALSALLAE</sequence>
<keyword evidence="5" id="KW-1185">Reference proteome</keyword>
<gene>
    <name evidence="4" type="ORF">FRF71_03865</name>
</gene>
<name>A0A5B8S1G5_9SPHN</name>
<dbReference type="SUPFAM" id="SSF48498">
    <property type="entry name" value="Tetracyclin repressor-like, C-terminal domain"/>
    <property type="match status" value="1"/>
</dbReference>
<evidence type="ECO:0000313" key="4">
    <source>
        <dbReference type="EMBL" id="QEA15346.1"/>
    </source>
</evidence>
<dbReference type="InterPro" id="IPR001647">
    <property type="entry name" value="HTH_TetR"/>
</dbReference>
<dbReference type="PROSITE" id="PS50977">
    <property type="entry name" value="HTH_TETR_2"/>
    <property type="match status" value="1"/>
</dbReference>
<dbReference type="RefSeq" id="WP_147089324.1">
    <property type="nucleotide sequence ID" value="NZ_BAABJD010000001.1"/>
</dbReference>
<dbReference type="KEGG" id="ngf:FRF71_03865"/>
<dbReference type="InterPro" id="IPR009057">
    <property type="entry name" value="Homeodomain-like_sf"/>
</dbReference>
<feature type="domain" description="HTH tetR-type" evidence="3">
    <location>
        <begin position="5"/>
        <end position="65"/>
    </location>
</feature>
<evidence type="ECO:0000259" key="3">
    <source>
        <dbReference type="PROSITE" id="PS50977"/>
    </source>
</evidence>
<accession>A0A5B8S1G5</accession>
<organism evidence="4 5">
    <name type="scientific">Novosphingobium ginsenosidimutans</name>
    <dbReference type="NCBI Taxonomy" id="1176536"/>
    <lineage>
        <taxon>Bacteria</taxon>
        <taxon>Pseudomonadati</taxon>
        <taxon>Pseudomonadota</taxon>
        <taxon>Alphaproteobacteria</taxon>
        <taxon>Sphingomonadales</taxon>
        <taxon>Sphingomonadaceae</taxon>
        <taxon>Novosphingobium</taxon>
    </lineage>
</organism>
<dbReference type="InterPro" id="IPR036271">
    <property type="entry name" value="Tet_transcr_reg_TetR-rel_C_sf"/>
</dbReference>
<dbReference type="Proteomes" id="UP000321172">
    <property type="component" value="Chromosome"/>
</dbReference>
<keyword evidence="1 2" id="KW-0238">DNA-binding</keyword>
<dbReference type="SUPFAM" id="SSF46689">
    <property type="entry name" value="Homeodomain-like"/>
    <property type="match status" value="1"/>
</dbReference>